<protein>
    <submittedName>
        <fullName evidence="2">Eco57I restriction-modification methylase domain-containing protein</fullName>
    </submittedName>
</protein>
<sequence>MLVGIQDEILRLNAKGLLAPLLADKTTKRNILWATDAYRALGYSYEQTQEIRPVLITGEHSDVIKTRARKEMEQQSERTRRHAEVFTPLSICHRMIAEADAVYFGGDDPFMKDGVPAERVSFPRRRKWQHYVDARRLEITCGEAPYLVHRYDVATMESVPLAERQGILDRKLRVVTENAVDETAWMKWALRAYQATYGYEFQGDNLLIARVNLLMTFEEYLRARWRRKPTEREYRAIVRTIVWNLWQMDGIRGTIPCVSAEHEAMELPLFELPEEVETFSLFPAHSEEAPPVCIYDWRRQSGLEYRRVNTGGRTMKFDFVIGNPPYNEDFNNSGDNGKYAKPVYHLFIDEARKVSDRVSLIHPARFLFNAGSTSNDWNKKMLRDEHFKVLFYEANSAKIFPNTDIKGGVVITYCDARKTFEPIGTFTPFPELNSILHKVRLSANKFLASVITGYGAYQISDLALKKHPEIEDIQSKGHKKDLKANVFNKLKNIVYYETKPDSEKEYGQFLGLVKGKRVWYWAQLDYHDLPDSFYAFKVFVPAANGSGALGEVLSTPLIGAPLIGATETFLSIGAFATEGEAANCLKYVKSKFARTMLGVLKVTQHNPKSKWIYVPLQDFTSSSDIDWSQSVAEIDRQLYAKYGLSAEEIAFIESHVKEMT</sequence>
<keyword evidence="3" id="KW-1185">Reference proteome</keyword>
<dbReference type="PROSITE" id="PS00092">
    <property type="entry name" value="N6_MTASE"/>
    <property type="match status" value="1"/>
</dbReference>
<reference evidence="2 3" key="1">
    <citation type="submission" date="2020-07" db="EMBL/GenBank/DDBJ databases">
        <title>Complete genome and description of Selenomonas timonensis sp. nov., a new bacterium isolated from a gingivitis subject.</title>
        <authorList>
            <person name="Antezack A."/>
        </authorList>
    </citation>
    <scope>NUCLEOTIDE SEQUENCE [LARGE SCALE GENOMIC DNA]</scope>
    <source>
        <strain evidence="2 3">Marseille-Q3039</strain>
    </source>
</reference>
<dbReference type="KEGG" id="stim:H1B31_10175"/>
<dbReference type="Pfam" id="PF07669">
    <property type="entry name" value="Eco57I"/>
    <property type="match status" value="1"/>
</dbReference>
<evidence type="ECO:0000259" key="1">
    <source>
        <dbReference type="Pfam" id="PF07669"/>
    </source>
</evidence>
<dbReference type="GO" id="GO:0003676">
    <property type="term" value="F:nucleic acid binding"/>
    <property type="evidence" value="ECO:0007669"/>
    <property type="project" value="InterPro"/>
</dbReference>
<dbReference type="InterPro" id="IPR011639">
    <property type="entry name" value="MethylTrfase_TaqI-like_dom"/>
</dbReference>
<dbReference type="REBASE" id="441901">
    <property type="entry name" value="Ssp3039ORF10170P"/>
</dbReference>
<dbReference type="GO" id="GO:0006304">
    <property type="term" value="P:DNA modification"/>
    <property type="evidence" value="ECO:0007669"/>
    <property type="project" value="InterPro"/>
</dbReference>
<dbReference type="InterPro" id="IPR029063">
    <property type="entry name" value="SAM-dependent_MTases_sf"/>
</dbReference>
<evidence type="ECO:0000313" key="3">
    <source>
        <dbReference type="Proteomes" id="UP000515480"/>
    </source>
</evidence>
<dbReference type="Proteomes" id="UP000515480">
    <property type="component" value="Chromosome"/>
</dbReference>
<keyword evidence="2" id="KW-0489">Methyltransferase</keyword>
<accession>A0A7G7VJA4</accession>
<dbReference type="Gene3D" id="3.40.50.150">
    <property type="entry name" value="Vaccinia Virus protein VP39"/>
    <property type="match status" value="1"/>
</dbReference>
<dbReference type="SUPFAM" id="SSF53335">
    <property type="entry name" value="S-adenosyl-L-methionine-dependent methyltransferases"/>
    <property type="match status" value="1"/>
</dbReference>
<dbReference type="GO" id="GO:0009007">
    <property type="term" value="F:site-specific DNA-methyltransferase (adenine-specific) activity"/>
    <property type="evidence" value="ECO:0007669"/>
    <property type="project" value="UniProtKB-EC"/>
</dbReference>
<organism evidence="2 3">
    <name type="scientific">Selenomonas timonae</name>
    <dbReference type="NCBI Taxonomy" id="2754044"/>
    <lineage>
        <taxon>Bacteria</taxon>
        <taxon>Bacillati</taxon>
        <taxon>Bacillota</taxon>
        <taxon>Negativicutes</taxon>
        <taxon>Selenomonadales</taxon>
        <taxon>Selenomonadaceae</taxon>
        <taxon>Selenomonas</taxon>
    </lineage>
</organism>
<keyword evidence="2" id="KW-0808">Transferase</keyword>
<dbReference type="AlphaFoldDB" id="A0A7G7VJA4"/>
<dbReference type="GO" id="GO:0032259">
    <property type="term" value="P:methylation"/>
    <property type="evidence" value="ECO:0007669"/>
    <property type="project" value="UniProtKB-KW"/>
</dbReference>
<feature type="domain" description="Type II methyltransferase M.TaqI-like" evidence="1">
    <location>
        <begin position="301"/>
        <end position="400"/>
    </location>
</feature>
<name>A0A7G7VJA4_9FIRM</name>
<dbReference type="InterPro" id="IPR002052">
    <property type="entry name" value="DNA_methylase_N6_adenine_CS"/>
</dbReference>
<evidence type="ECO:0000313" key="2">
    <source>
        <dbReference type="EMBL" id="QNH54197.1"/>
    </source>
</evidence>
<dbReference type="RefSeq" id="WP_185980229.1">
    <property type="nucleotide sequence ID" value="NZ_CP060204.1"/>
</dbReference>
<proteinExistence type="predicted"/>
<dbReference type="EMBL" id="CP060204">
    <property type="protein sequence ID" value="QNH54197.1"/>
    <property type="molecule type" value="Genomic_DNA"/>
</dbReference>
<gene>
    <name evidence="2" type="ORF">H1B31_10175</name>
</gene>